<feature type="compositionally biased region" description="Basic residues" evidence="1">
    <location>
        <begin position="271"/>
        <end position="281"/>
    </location>
</feature>
<dbReference type="InterPro" id="IPR011042">
    <property type="entry name" value="6-blade_b-propeller_TolB-like"/>
</dbReference>
<dbReference type="eggNOG" id="ENOG502QPZ1">
    <property type="taxonomic scope" value="Eukaryota"/>
</dbReference>
<name>Q2GSM7_CHAGB</name>
<feature type="region of interest" description="Disordered" evidence="1">
    <location>
        <begin position="401"/>
        <end position="421"/>
    </location>
</feature>
<feature type="compositionally biased region" description="Low complexity" evidence="1">
    <location>
        <begin position="366"/>
        <end position="382"/>
    </location>
</feature>
<keyword evidence="2" id="KW-0732">Signal</keyword>
<dbReference type="RefSeq" id="XP_001226954.1">
    <property type="nucleotide sequence ID" value="XM_001226953.1"/>
</dbReference>
<proteinExistence type="predicted"/>
<evidence type="ECO:0000256" key="1">
    <source>
        <dbReference type="SAM" id="MobiDB-lite"/>
    </source>
</evidence>
<sequence>MSSLVKRAAAAALLLSSSVVAQDTSIDVTTITSTVTTPTSSSQASACATALAPGYSAPVAAKGWKAQLIATNLTKPRSIKFDSNGGLLVLEAGVGLRHLTFDDNGGTCLSVKSSTSVIADEELNHGLELSEDGKTLYVSSAENVDRYEYDADSATVGSLTRIIANMTNPGVGHVSRTLLLSKHQPDLLLVSRGSAENLDLLAANQSTGISQIRAFNISNTTTTSLQRSLQLPRRRPPRRLGPTQLGRRGGAPSQGHHLVGREQRRRDPPPRSRHPRRKPRRGAQLPRPPQRHRLTEHPAGLQLRLPVLLRSQQHDRFPLPRQPNHRLTILPPKQRHRQRHRLRPAHRASRLTFQAHTALSTSNSCPATAHAPSSPSTAAGTATHPAGYKLSYAVFATDSSSSDTDSNSDLTPGFPAEASKSTHPIRDVLTAPDVSRCAEPGACFRPVGLAFDAAAQRLFCVERRDGGDLGGGARWGTRRGIVMGMVGVGPSPVHHRGWW</sequence>
<dbReference type="Gene3D" id="2.120.10.30">
    <property type="entry name" value="TolB, C-terminal domain"/>
    <property type="match status" value="1"/>
</dbReference>
<organism evidence="4 5">
    <name type="scientific">Chaetomium globosum (strain ATCC 6205 / CBS 148.51 / DSM 1962 / NBRC 6347 / NRRL 1970)</name>
    <name type="common">Soil fungus</name>
    <dbReference type="NCBI Taxonomy" id="306901"/>
    <lineage>
        <taxon>Eukaryota</taxon>
        <taxon>Fungi</taxon>
        <taxon>Dikarya</taxon>
        <taxon>Ascomycota</taxon>
        <taxon>Pezizomycotina</taxon>
        <taxon>Sordariomycetes</taxon>
        <taxon>Sordariomycetidae</taxon>
        <taxon>Sordariales</taxon>
        <taxon>Chaetomiaceae</taxon>
        <taxon>Chaetomium</taxon>
    </lineage>
</organism>
<feature type="region of interest" description="Disordered" evidence="1">
    <location>
        <begin position="362"/>
        <end position="382"/>
    </location>
</feature>
<dbReference type="SUPFAM" id="SSF63829">
    <property type="entry name" value="Calcium-dependent phosphotriesterase"/>
    <property type="match status" value="1"/>
</dbReference>
<protein>
    <recommendedName>
        <fullName evidence="3">Pyrroloquinoline quinone-dependent pyranose dehydrogenase beta-propeller domain-containing protein</fullName>
    </recommendedName>
</protein>
<keyword evidence="5" id="KW-1185">Reference proteome</keyword>
<feature type="domain" description="Pyrroloquinoline quinone-dependent pyranose dehydrogenase beta-propeller" evidence="3">
    <location>
        <begin position="348"/>
        <end position="460"/>
    </location>
</feature>
<gene>
    <name evidence="4" type="ORF">CHGG_09027</name>
</gene>
<evidence type="ECO:0000313" key="5">
    <source>
        <dbReference type="Proteomes" id="UP000001056"/>
    </source>
</evidence>
<feature type="compositionally biased region" description="Low complexity" evidence="1">
    <location>
        <begin position="222"/>
        <end position="231"/>
    </location>
</feature>
<dbReference type="AlphaFoldDB" id="Q2GSM7"/>
<dbReference type="VEuPathDB" id="FungiDB:CHGG_09027"/>
<dbReference type="InParanoid" id="Q2GSM7"/>
<feature type="compositionally biased region" description="Basic and acidic residues" evidence="1">
    <location>
        <begin position="259"/>
        <end position="270"/>
    </location>
</feature>
<feature type="signal peptide" evidence="2">
    <location>
        <begin position="1"/>
        <end position="21"/>
    </location>
</feature>
<evidence type="ECO:0000313" key="4">
    <source>
        <dbReference type="EMBL" id="EAQ85013.1"/>
    </source>
</evidence>
<dbReference type="Proteomes" id="UP000001056">
    <property type="component" value="Unassembled WGS sequence"/>
</dbReference>
<dbReference type="GeneID" id="4394870"/>
<feature type="domain" description="Pyrroloquinoline quinone-dependent pyranose dehydrogenase beta-propeller" evidence="3">
    <location>
        <begin position="58"/>
        <end position="224"/>
    </location>
</feature>
<feature type="chain" id="PRO_5004208155" description="Pyrroloquinoline quinone-dependent pyranose dehydrogenase beta-propeller domain-containing protein" evidence="2">
    <location>
        <begin position="22"/>
        <end position="499"/>
    </location>
</feature>
<dbReference type="HOGENOM" id="CLU_039534_1_1_1"/>
<feature type="region of interest" description="Disordered" evidence="1">
    <location>
        <begin position="222"/>
        <end position="302"/>
    </location>
</feature>
<accession>Q2GSM7</accession>
<evidence type="ECO:0000256" key="2">
    <source>
        <dbReference type="SAM" id="SignalP"/>
    </source>
</evidence>
<evidence type="ECO:0000259" key="3">
    <source>
        <dbReference type="Pfam" id="PF22807"/>
    </source>
</evidence>
<dbReference type="EMBL" id="CH408034">
    <property type="protein sequence ID" value="EAQ85013.1"/>
    <property type="molecule type" value="Genomic_DNA"/>
</dbReference>
<dbReference type="OrthoDB" id="507128at2759"/>
<reference evidence="5" key="1">
    <citation type="journal article" date="2015" name="Genome Announc.">
        <title>Draft genome sequence of the cellulolytic fungus Chaetomium globosum.</title>
        <authorList>
            <person name="Cuomo C.A."/>
            <person name="Untereiner W.A."/>
            <person name="Ma L.-J."/>
            <person name="Grabherr M."/>
            <person name="Birren B.W."/>
        </authorList>
    </citation>
    <scope>NUCLEOTIDE SEQUENCE [LARGE SCALE GENOMIC DNA]</scope>
    <source>
        <strain evidence="5">ATCC 6205 / CBS 148.51 / DSM 1962 / NBRC 6347 / NRRL 1970</strain>
    </source>
</reference>
<dbReference type="InterPro" id="IPR054539">
    <property type="entry name" value="Beta-prop_PDH"/>
</dbReference>
<dbReference type="Pfam" id="PF22807">
    <property type="entry name" value="TrAA12"/>
    <property type="match status" value="2"/>
</dbReference>